<dbReference type="InterPro" id="IPR032675">
    <property type="entry name" value="LRR_dom_sf"/>
</dbReference>
<keyword evidence="2" id="KW-1185">Reference proteome</keyword>
<protein>
    <submittedName>
        <fullName evidence="1">13742_t:CDS:1</fullName>
    </submittedName>
</protein>
<comment type="caution">
    <text evidence="1">The sequence shown here is derived from an EMBL/GenBank/DDBJ whole genome shotgun (WGS) entry which is preliminary data.</text>
</comment>
<proteinExistence type="predicted"/>
<dbReference type="SUPFAM" id="SSF52047">
    <property type="entry name" value="RNI-like"/>
    <property type="match status" value="1"/>
</dbReference>
<organism evidence="1 2">
    <name type="scientific">Funneliformis caledonium</name>
    <dbReference type="NCBI Taxonomy" id="1117310"/>
    <lineage>
        <taxon>Eukaryota</taxon>
        <taxon>Fungi</taxon>
        <taxon>Fungi incertae sedis</taxon>
        <taxon>Mucoromycota</taxon>
        <taxon>Glomeromycotina</taxon>
        <taxon>Glomeromycetes</taxon>
        <taxon>Glomerales</taxon>
        <taxon>Glomeraceae</taxon>
        <taxon>Funneliformis</taxon>
    </lineage>
</organism>
<dbReference type="Gene3D" id="3.80.10.10">
    <property type="entry name" value="Ribonuclease Inhibitor"/>
    <property type="match status" value="1"/>
</dbReference>
<accession>A0A9N8V5W8</accession>
<name>A0A9N8V5W8_9GLOM</name>
<evidence type="ECO:0000313" key="1">
    <source>
        <dbReference type="EMBL" id="CAG8439301.1"/>
    </source>
</evidence>
<dbReference type="AlphaFoldDB" id="A0A9N8V5W8"/>
<gene>
    <name evidence="1" type="ORF">FCALED_LOCUS391</name>
</gene>
<dbReference type="EMBL" id="CAJVPQ010000037">
    <property type="protein sequence ID" value="CAG8439301.1"/>
    <property type="molecule type" value="Genomic_DNA"/>
</dbReference>
<reference evidence="1" key="1">
    <citation type="submission" date="2021-06" db="EMBL/GenBank/DDBJ databases">
        <authorList>
            <person name="Kallberg Y."/>
            <person name="Tangrot J."/>
            <person name="Rosling A."/>
        </authorList>
    </citation>
    <scope>NUCLEOTIDE SEQUENCE</scope>
    <source>
        <strain evidence="1">UK204</strain>
    </source>
</reference>
<dbReference type="OrthoDB" id="2380877at2759"/>
<evidence type="ECO:0000313" key="2">
    <source>
        <dbReference type="Proteomes" id="UP000789570"/>
    </source>
</evidence>
<sequence>MPSSLPYLCLREIFEFILYDPGLKWHQNNLNNLNLSNLLPSISVCKAWCETALPILWRDPFCNYPQEDNATILLDVYLSSFTLEELYRLNLPSKLIEIYQKRRPTYDYARFLRKMNLTQIKTATSFWLESKRDKVKISNDCPIFQSICSHFVSHAINIKYAAFEPEYDSLIDFNLFSLPGAISSLSNLSEFSCYGESYNISLYKQASEISTKVHDLKISLIHGCPLNSSTLIDISNYIRSQRQLERFSIDNRIGCYCCSQDQDHSLSLDLSIVFKSLSTQTTTLTHLSFLSIDFHQKFPINQLSQSKNLKALNITRCWNFGEVHSIDLTSDLFTRLSDLRIILSSIPENVIRILLTGSGSSLRNLEFEQFGIITDILKYCSDNNPNLVNVLVYIDPKEIVNLPKFLRSSTKLCNLELWDKNTPDGRRFSELYYLMRFVETIDLDEEMFSEIGDSLPNSLVNLKINMKWNFSAKSLERFIKNCKAPLDSLGFEFCNCFDDEHFQVLVKNLKRPLRNLNIKHCRANVDSEIRTKNRDMIQQIDSLSRFTCLINLA</sequence>
<dbReference type="Proteomes" id="UP000789570">
    <property type="component" value="Unassembled WGS sequence"/>
</dbReference>